<dbReference type="OrthoDB" id="4232363at2"/>
<gene>
    <name evidence="1" type="ORF">D9753_22415</name>
</gene>
<dbReference type="AlphaFoldDB" id="A0A3G2JR16"/>
<accession>A0A3G2JR16</accession>
<reference evidence="1 2" key="1">
    <citation type="submission" date="2018-10" db="EMBL/GenBank/DDBJ databases">
        <title>The genome of Streptomyces dangxiongensis Z022.</title>
        <authorList>
            <person name="Zhang B."/>
        </authorList>
    </citation>
    <scope>NUCLEOTIDE SEQUENCE [LARGE SCALE GENOMIC DNA]</scope>
    <source>
        <strain evidence="1 2">Z022</strain>
    </source>
</reference>
<dbReference type="KEGG" id="sdd:D9753_22415"/>
<sequence>MPVVWSRREAVPVSRQPAEAIRAWLAGAHPTAQVRLEWTTQRLALVPLRDELGAVRIPGDILHAAVGTDDPRTVAATVRDQLHGPVIHDVRTALGPTYWALVPYRGHAHWGGAADTPLLGPGTYLGVPDIGVTEPPGAYWVVQPYGRGNLCELPAVAAFIQRGRHAVEVPA</sequence>
<protein>
    <submittedName>
        <fullName evidence="1">Uncharacterized protein</fullName>
    </submittedName>
</protein>
<organism evidence="1 2">
    <name type="scientific">Streptomyces dangxiongensis</name>
    <dbReference type="NCBI Taxonomy" id="1442032"/>
    <lineage>
        <taxon>Bacteria</taxon>
        <taxon>Bacillati</taxon>
        <taxon>Actinomycetota</taxon>
        <taxon>Actinomycetes</taxon>
        <taxon>Kitasatosporales</taxon>
        <taxon>Streptomycetaceae</taxon>
        <taxon>Streptomyces</taxon>
    </lineage>
</organism>
<dbReference type="EMBL" id="CP033073">
    <property type="protein sequence ID" value="AYN43819.1"/>
    <property type="molecule type" value="Genomic_DNA"/>
</dbReference>
<dbReference type="Proteomes" id="UP000268329">
    <property type="component" value="Chromosome"/>
</dbReference>
<proteinExistence type="predicted"/>
<evidence type="ECO:0000313" key="1">
    <source>
        <dbReference type="EMBL" id="AYN43819.1"/>
    </source>
</evidence>
<name>A0A3G2JR16_9ACTN</name>
<keyword evidence="2" id="KW-1185">Reference proteome</keyword>
<evidence type="ECO:0000313" key="2">
    <source>
        <dbReference type="Proteomes" id="UP000268329"/>
    </source>
</evidence>